<sequence>ATATYDVAIATATEVESILTRKHSSARARQPDLSAINLSHELLSSDIEDLKRKFEGLTCSSVETLQDKRSKSKDKPIASTLSSSASISSGLSLNAKTVRFSPNVGGEGILGRRSPSGTDFSTSPSRTTGRPTSPYNRHRSRGPYNRSR</sequence>
<dbReference type="AlphaFoldDB" id="A0A164GV78"/>
<accession>A0A164GV78</accession>
<proteinExistence type="predicted"/>
<evidence type="ECO:0000256" key="1">
    <source>
        <dbReference type="SAM" id="MobiDB-lite"/>
    </source>
</evidence>
<comment type="caution">
    <text evidence="2">The sequence shown here is derived from an EMBL/GenBank/DDBJ whole genome shotgun (WGS) entry which is preliminary data.</text>
</comment>
<feature type="compositionally biased region" description="Low complexity" evidence="1">
    <location>
        <begin position="121"/>
        <end position="134"/>
    </location>
</feature>
<feature type="compositionally biased region" description="Basic residues" evidence="1">
    <location>
        <begin position="136"/>
        <end position="148"/>
    </location>
</feature>
<feature type="compositionally biased region" description="Low complexity" evidence="1">
    <location>
        <begin position="78"/>
        <end position="95"/>
    </location>
</feature>
<evidence type="ECO:0000313" key="2">
    <source>
        <dbReference type="EMBL" id="KZR99396.1"/>
    </source>
</evidence>
<gene>
    <name evidence="2" type="ORF">APZ42_004747</name>
</gene>
<feature type="non-terminal residue" evidence="2">
    <location>
        <position position="1"/>
    </location>
</feature>
<feature type="region of interest" description="Disordered" evidence="1">
    <location>
        <begin position="64"/>
        <end position="148"/>
    </location>
</feature>
<feature type="non-terminal residue" evidence="2">
    <location>
        <position position="148"/>
    </location>
</feature>
<reference evidence="2 3" key="1">
    <citation type="submission" date="2016-03" db="EMBL/GenBank/DDBJ databases">
        <title>EvidentialGene: Evidence-directed Construction of Genes on Genomes.</title>
        <authorList>
            <person name="Gilbert D.G."/>
            <person name="Choi J.-H."/>
            <person name="Mockaitis K."/>
            <person name="Colbourne J."/>
            <person name="Pfrender M."/>
        </authorList>
    </citation>
    <scope>NUCLEOTIDE SEQUENCE [LARGE SCALE GENOMIC DNA]</scope>
    <source>
        <strain evidence="2 3">Xinb3</strain>
        <tissue evidence="2">Complete organism</tissue>
    </source>
</reference>
<name>A0A164GV78_9CRUS</name>
<dbReference type="EMBL" id="LRGB01013743">
    <property type="protein sequence ID" value="KZR99396.1"/>
    <property type="molecule type" value="Genomic_DNA"/>
</dbReference>
<keyword evidence="3" id="KW-1185">Reference proteome</keyword>
<evidence type="ECO:0000313" key="3">
    <source>
        <dbReference type="Proteomes" id="UP000076858"/>
    </source>
</evidence>
<organism evidence="2 3">
    <name type="scientific">Daphnia magna</name>
    <dbReference type="NCBI Taxonomy" id="35525"/>
    <lineage>
        <taxon>Eukaryota</taxon>
        <taxon>Metazoa</taxon>
        <taxon>Ecdysozoa</taxon>
        <taxon>Arthropoda</taxon>
        <taxon>Crustacea</taxon>
        <taxon>Branchiopoda</taxon>
        <taxon>Diplostraca</taxon>
        <taxon>Cladocera</taxon>
        <taxon>Anomopoda</taxon>
        <taxon>Daphniidae</taxon>
        <taxon>Daphnia</taxon>
    </lineage>
</organism>
<protein>
    <submittedName>
        <fullName evidence="2">Uncharacterized protein</fullName>
    </submittedName>
</protein>
<feature type="compositionally biased region" description="Basic and acidic residues" evidence="1">
    <location>
        <begin position="65"/>
        <end position="76"/>
    </location>
</feature>
<dbReference type="Proteomes" id="UP000076858">
    <property type="component" value="Unassembled WGS sequence"/>
</dbReference>
<dbReference type="OrthoDB" id="6390032at2759"/>